<dbReference type="PROSITE" id="PS51032">
    <property type="entry name" value="AP2_ERF"/>
    <property type="match status" value="2"/>
</dbReference>
<evidence type="ECO:0000256" key="6">
    <source>
        <dbReference type="SAM" id="MobiDB-lite"/>
    </source>
</evidence>
<keyword evidence="5" id="KW-0539">Nucleus</keyword>
<dbReference type="SMART" id="SM00380">
    <property type="entry name" value="AP2"/>
    <property type="match status" value="2"/>
</dbReference>
<dbReference type="GO" id="GO:0003700">
    <property type="term" value="F:DNA-binding transcription factor activity"/>
    <property type="evidence" value="ECO:0007669"/>
    <property type="project" value="InterPro"/>
</dbReference>
<dbReference type="EMBL" id="CP133613">
    <property type="protein sequence ID" value="WMV15988.1"/>
    <property type="molecule type" value="Genomic_DNA"/>
</dbReference>
<feature type="region of interest" description="Disordered" evidence="6">
    <location>
        <begin position="251"/>
        <end position="284"/>
    </location>
</feature>
<dbReference type="AlphaFoldDB" id="A0AAF0Q3U6"/>
<evidence type="ECO:0000259" key="7">
    <source>
        <dbReference type="PROSITE" id="PS51032"/>
    </source>
</evidence>
<dbReference type="SUPFAM" id="SSF54171">
    <property type="entry name" value="DNA-binding domain"/>
    <property type="match status" value="2"/>
</dbReference>
<accession>A0AAF0Q3U6</accession>
<dbReference type="PANTHER" id="PTHR31194">
    <property type="entry name" value="SHN SHINE , DNA BINDING / TRANSCRIPTION FACTOR"/>
    <property type="match status" value="1"/>
</dbReference>
<evidence type="ECO:0000256" key="3">
    <source>
        <dbReference type="ARBA" id="ARBA00023125"/>
    </source>
</evidence>
<comment type="subcellular location">
    <subcellularLocation>
        <location evidence="1">Nucleus</location>
    </subcellularLocation>
</comment>
<dbReference type="Gene3D" id="3.30.730.10">
    <property type="entry name" value="AP2/ERF domain"/>
    <property type="match status" value="2"/>
</dbReference>
<feature type="domain" description="AP2/ERF" evidence="7">
    <location>
        <begin position="76"/>
        <end position="133"/>
    </location>
</feature>
<evidence type="ECO:0000313" key="9">
    <source>
        <dbReference type="Proteomes" id="UP001234989"/>
    </source>
</evidence>
<proteinExistence type="predicted"/>
<dbReference type="Proteomes" id="UP001234989">
    <property type="component" value="Chromosome 2"/>
</dbReference>
<feature type="domain" description="AP2/ERF" evidence="7">
    <location>
        <begin position="21"/>
        <end position="51"/>
    </location>
</feature>
<sequence>MAKRENCIVAIVTVVITPTKLGTFDTQEEAAKAYDKATRMYRGAKAKLNFPMSNEDNLENDLVDTVTVVVTPIEVRYKGVRERPQGSTQIDITNPIQKVRVWLGTYAMKEEASKTFEKAARMCYYPKAKLNFPTSNEDNLENPNINNKNLHHELNIELILAPPGRDVATTTTSTITALTSTLDTLPSKVAKLATLKTLISSSTTSSAIITAASTVSTSIATVYIIVSTDTTSATTVATILATSATAATRSSRDRCSIRPSNINNLGSGDRGGTGGGGDGGYGGYGGDQGDSHGYSGGNRGYKGGYVRGSGYGGERGGGGSGCFQCDKFGPFNRNCTQSERDGSGGGRYSDGDGCGGGVHAMLINDIILELLNVYGRHHHRLVHHRRSVYHLRRHRLHSGYLASLLGSVPRVKAMAMEVVDTPTVMVVVVEVVVVVATNVVRTVIMPVIAPIVSGYMFWQVN</sequence>
<reference evidence="8" key="1">
    <citation type="submission" date="2023-08" db="EMBL/GenBank/DDBJ databases">
        <title>A de novo genome assembly of Solanum verrucosum Schlechtendal, a Mexican diploid species geographically isolated from the other diploid A-genome species in potato relatives.</title>
        <authorList>
            <person name="Hosaka K."/>
        </authorList>
    </citation>
    <scope>NUCLEOTIDE SEQUENCE</scope>
    <source>
        <tissue evidence="8">Young leaves</tissue>
    </source>
</reference>
<dbReference type="InterPro" id="IPR050913">
    <property type="entry name" value="AP2/ERF_ERF"/>
</dbReference>
<evidence type="ECO:0000313" key="8">
    <source>
        <dbReference type="EMBL" id="WMV15988.1"/>
    </source>
</evidence>
<dbReference type="InterPro" id="IPR016177">
    <property type="entry name" value="DNA-bd_dom_sf"/>
</dbReference>
<protein>
    <recommendedName>
        <fullName evidence="7">AP2/ERF domain-containing protein</fullName>
    </recommendedName>
</protein>
<dbReference type="InterPro" id="IPR036955">
    <property type="entry name" value="AP2/ERF_dom_sf"/>
</dbReference>
<dbReference type="PANTHER" id="PTHR31194:SF222">
    <property type="entry name" value="ETHYLENE-RESPONSIVE TRANSCRIPTION FACTOR ERF120-RELATED"/>
    <property type="match status" value="1"/>
</dbReference>
<evidence type="ECO:0000256" key="5">
    <source>
        <dbReference type="ARBA" id="ARBA00023242"/>
    </source>
</evidence>
<feature type="compositionally biased region" description="Gly residues" evidence="6">
    <location>
        <begin position="268"/>
        <end position="284"/>
    </location>
</feature>
<dbReference type="CDD" id="cd00018">
    <property type="entry name" value="AP2"/>
    <property type="match status" value="1"/>
</dbReference>
<keyword evidence="3" id="KW-0238">DNA-binding</keyword>
<evidence type="ECO:0000256" key="2">
    <source>
        <dbReference type="ARBA" id="ARBA00023015"/>
    </source>
</evidence>
<evidence type="ECO:0000256" key="1">
    <source>
        <dbReference type="ARBA" id="ARBA00004123"/>
    </source>
</evidence>
<organism evidence="8 9">
    <name type="scientific">Solanum verrucosum</name>
    <dbReference type="NCBI Taxonomy" id="315347"/>
    <lineage>
        <taxon>Eukaryota</taxon>
        <taxon>Viridiplantae</taxon>
        <taxon>Streptophyta</taxon>
        <taxon>Embryophyta</taxon>
        <taxon>Tracheophyta</taxon>
        <taxon>Spermatophyta</taxon>
        <taxon>Magnoliopsida</taxon>
        <taxon>eudicotyledons</taxon>
        <taxon>Gunneridae</taxon>
        <taxon>Pentapetalae</taxon>
        <taxon>asterids</taxon>
        <taxon>lamiids</taxon>
        <taxon>Solanales</taxon>
        <taxon>Solanaceae</taxon>
        <taxon>Solanoideae</taxon>
        <taxon>Solaneae</taxon>
        <taxon>Solanum</taxon>
    </lineage>
</organism>
<dbReference type="InterPro" id="IPR001471">
    <property type="entry name" value="AP2/ERF_dom"/>
</dbReference>
<name>A0AAF0Q3U6_SOLVR</name>
<gene>
    <name evidence="8" type="ORF">MTR67_009373</name>
</gene>
<keyword evidence="9" id="KW-1185">Reference proteome</keyword>
<evidence type="ECO:0000256" key="4">
    <source>
        <dbReference type="ARBA" id="ARBA00023163"/>
    </source>
</evidence>
<dbReference type="GO" id="GO:0005634">
    <property type="term" value="C:nucleus"/>
    <property type="evidence" value="ECO:0007669"/>
    <property type="project" value="UniProtKB-SubCell"/>
</dbReference>
<dbReference type="GO" id="GO:0003677">
    <property type="term" value="F:DNA binding"/>
    <property type="evidence" value="ECO:0007669"/>
    <property type="project" value="UniProtKB-KW"/>
</dbReference>
<keyword evidence="2" id="KW-0805">Transcription regulation</keyword>
<keyword evidence="4" id="KW-0804">Transcription</keyword>